<evidence type="ECO:0000256" key="10">
    <source>
        <dbReference type="SAM" id="MobiDB-lite"/>
    </source>
</evidence>
<evidence type="ECO:0000256" key="8">
    <source>
        <dbReference type="ARBA" id="ARBA00023242"/>
    </source>
</evidence>
<keyword evidence="2" id="KW-0507">mRNA processing</keyword>
<evidence type="ECO:0000256" key="4">
    <source>
        <dbReference type="ARBA" id="ARBA00022884"/>
    </source>
</evidence>
<keyword evidence="3" id="KW-0677">Repeat</keyword>
<sequence length="370" mass="41439">MAQYIFITNNLEEDAMEVPSEDDGTILLSTLQAQYPAAIGLKYKVESRYRAVKLADGRLYAPLDGWQDRVYFCTFDAKSGAGLGSVASQSKRAYPDNSGGSVSNTDLVVLGIPWNFSDNELKDYFEQFGPMEYAHVKIDKNTGRSKGFGFIRFTSHENALKVMLKKHKIGNRICDVRIPESTKMGAEEPVSSKVFVGSLTPNLTEADLREFFEQHGTVTEVLIPKPFREFAFVTFDSDAVAKSLVGQHMNVKDTNIVVMEATPKKKNDTTNMNWNNQNSYDRRNERSRSPNRGHYGGGGGNGYFDNRQQQQQQGGYNNKRRRNDYDDWHQGNGGVNNATMSQADVLQAAVSKAVSEVLSVQKGMDPWSRH</sequence>
<dbReference type="GO" id="GO:0003723">
    <property type="term" value="F:RNA binding"/>
    <property type="evidence" value="ECO:0007669"/>
    <property type="project" value="UniProtKB-UniRule"/>
</dbReference>
<evidence type="ECO:0000313" key="12">
    <source>
        <dbReference type="EMBL" id="CAG6631216.1"/>
    </source>
</evidence>
<organism evidence="12">
    <name type="scientific">Cacopsylla melanoneura</name>
    <dbReference type="NCBI Taxonomy" id="428564"/>
    <lineage>
        <taxon>Eukaryota</taxon>
        <taxon>Metazoa</taxon>
        <taxon>Ecdysozoa</taxon>
        <taxon>Arthropoda</taxon>
        <taxon>Hexapoda</taxon>
        <taxon>Insecta</taxon>
        <taxon>Pterygota</taxon>
        <taxon>Neoptera</taxon>
        <taxon>Paraneoptera</taxon>
        <taxon>Hemiptera</taxon>
        <taxon>Sternorrhyncha</taxon>
        <taxon>Psylloidea</taxon>
        <taxon>Psyllidae</taxon>
        <taxon>Psyllinae</taxon>
        <taxon>Cacopsylla</taxon>
    </lineage>
</organism>
<dbReference type="PANTHER" id="PTHR48033">
    <property type="entry name" value="RNA-BINDING (RRM/RBD/RNP MOTIFS) FAMILY PROTEIN"/>
    <property type="match status" value="1"/>
</dbReference>
<dbReference type="SUPFAM" id="SSF54928">
    <property type="entry name" value="RNA-binding domain, RBD"/>
    <property type="match status" value="2"/>
</dbReference>
<dbReference type="GO" id="GO:0006397">
    <property type="term" value="P:mRNA processing"/>
    <property type="evidence" value="ECO:0007669"/>
    <property type="project" value="UniProtKB-KW"/>
</dbReference>
<keyword evidence="6" id="KW-0804">Transcription</keyword>
<comment type="subcellular location">
    <subcellularLocation>
        <location evidence="1">Nucleus</location>
    </subcellularLocation>
</comment>
<dbReference type="EMBL" id="HBUF01076283">
    <property type="protein sequence ID" value="CAG6631216.1"/>
    <property type="molecule type" value="Transcribed_RNA"/>
</dbReference>
<dbReference type="EMBL" id="HBUF01076282">
    <property type="protein sequence ID" value="CAG6631215.1"/>
    <property type="molecule type" value="Transcribed_RNA"/>
</dbReference>
<dbReference type="AlphaFoldDB" id="A0A8D8QG74"/>
<dbReference type="InterPro" id="IPR000504">
    <property type="entry name" value="RRM_dom"/>
</dbReference>
<feature type="compositionally biased region" description="Low complexity" evidence="10">
    <location>
        <begin position="269"/>
        <end position="278"/>
    </location>
</feature>
<keyword evidence="8" id="KW-0539">Nucleus</keyword>
<evidence type="ECO:0000256" key="5">
    <source>
        <dbReference type="ARBA" id="ARBA00023015"/>
    </source>
</evidence>
<evidence type="ECO:0000256" key="6">
    <source>
        <dbReference type="ARBA" id="ARBA00023163"/>
    </source>
</evidence>
<dbReference type="EMBL" id="HBUF01076285">
    <property type="protein sequence ID" value="CAG6631218.1"/>
    <property type="molecule type" value="Transcribed_RNA"/>
</dbReference>
<protein>
    <submittedName>
        <fullName evidence="12">TAR DNA-binding protein 43</fullName>
    </submittedName>
</protein>
<dbReference type="PROSITE" id="PS50102">
    <property type="entry name" value="RRM"/>
    <property type="match status" value="2"/>
</dbReference>
<keyword evidence="5" id="KW-0805">Transcription regulation</keyword>
<dbReference type="PANTHER" id="PTHR48033:SF9">
    <property type="entry name" value="TAR DNA-BINDING PROTEIN 43"/>
    <property type="match status" value="1"/>
</dbReference>
<dbReference type="SMART" id="SM00360">
    <property type="entry name" value="RRM"/>
    <property type="match status" value="2"/>
</dbReference>
<dbReference type="GO" id="GO:0003677">
    <property type="term" value="F:DNA binding"/>
    <property type="evidence" value="ECO:0007669"/>
    <property type="project" value="UniProtKB-KW"/>
</dbReference>
<keyword evidence="7" id="KW-0508">mRNA splicing</keyword>
<keyword evidence="4 9" id="KW-0694">RNA-binding</keyword>
<accession>A0A8D8QG74</accession>
<dbReference type="Pfam" id="PF00076">
    <property type="entry name" value="RRM_1"/>
    <property type="match status" value="2"/>
</dbReference>
<reference evidence="12" key="1">
    <citation type="submission" date="2021-05" db="EMBL/GenBank/DDBJ databases">
        <authorList>
            <person name="Alioto T."/>
            <person name="Alioto T."/>
            <person name="Gomez Garrido J."/>
        </authorList>
    </citation>
    <scope>NUCLEOTIDE SEQUENCE</scope>
</reference>
<feature type="region of interest" description="Disordered" evidence="10">
    <location>
        <begin position="261"/>
        <end position="337"/>
    </location>
</feature>
<dbReference type="GO" id="GO:0000785">
    <property type="term" value="C:chromatin"/>
    <property type="evidence" value="ECO:0007669"/>
    <property type="project" value="TreeGrafter"/>
</dbReference>
<dbReference type="Gene3D" id="3.30.70.330">
    <property type="match status" value="2"/>
</dbReference>
<evidence type="ECO:0000259" key="11">
    <source>
        <dbReference type="PROSITE" id="PS50102"/>
    </source>
</evidence>
<dbReference type="InterPro" id="IPR041105">
    <property type="entry name" value="TDP-43_N"/>
</dbReference>
<evidence type="ECO:0000256" key="3">
    <source>
        <dbReference type="ARBA" id="ARBA00022737"/>
    </source>
</evidence>
<dbReference type="GO" id="GO:0005654">
    <property type="term" value="C:nucleoplasm"/>
    <property type="evidence" value="ECO:0007669"/>
    <property type="project" value="TreeGrafter"/>
</dbReference>
<dbReference type="EMBL" id="HBUF01223301">
    <property type="protein sequence ID" value="CAG6670425.1"/>
    <property type="molecule type" value="Transcribed_RNA"/>
</dbReference>
<feature type="compositionally biased region" description="Low complexity" evidence="10">
    <location>
        <begin position="306"/>
        <end position="317"/>
    </location>
</feature>
<feature type="domain" description="RRM" evidence="11">
    <location>
        <begin position="105"/>
        <end position="181"/>
    </location>
</feature>
<dbReference type="InterPro" id="IPR035979">
    <property type="entry name" value="RBD_domain_sf"/>
</dbReference>
<dbReference type="GO" id="GO:0010468">
    <property type="term" value="P:regulation of gene expression"/>
    <property type="evidence" value="ECO:0007669"/>
    <property type="project" value="TreeGrafter"/>
</dbReference>
<name>A0A8D8QG74_9HEMI</name>
<dbReference type="InterPro" id="IPR012677">
    <property type="entry name" value="Nucleotide-bd_a/b_plait_sf"/>
</dbReference>
<dbReference type="Pfam" id="PF18694">
    <property type="entry name" value="TDP-43_N"/>
    <property type="match status" value="1"/>
</dbReference>
<feature type="domain" description="RRM" evidence="11">
    <location>
        <begin position="192"/>
        <end position="263"/>
    </location>
</feature>
<evidence type="ECO:0000256" key="9">
    <source>
        <dbReference type="PROSITE-ProRule" id="PRU00176"/>
    </source>
</evidence>
<evidence type="ECO:0000256" key="7">
    <source>
        <dbReference type="ARBA" id="ARBA00023187"/>
    </source>
</evidence>
<keyword evidence="12" id="KW-0238">DNA-binding</keyword>
<proteinExistence type="predicted"/>
<evidence type="ECO:0000256" key="1">
    <source>
        <dbReference type="ARBA" id="ARBA00004123"/>
    </source>
</evidence>
<dbReference type="EMBL" id="HBUF01076284">
    <property type="protein sequence ID" value="CAG6631217.1"/>
    <property type="molecule type" value="Transcribed_RNA"/>
</dbReference>
<dbReference type="GO" id="GO:0008380">
    <property type="term" value="P:RNA splicing"/>
    <property type="evidence" value="ECO:0007669"/>
    <property type="project" value="UniProtKB-KW"/>
</dbReference>
<dbReference type="CDD" id="cd19609">
    <property type="entry name" value="NTD_TDP-43"/>
    <property type="match status" value="1"/>
</dbReference>
<evidence type="ECO:0000256" key="2">
    <source>
        <dbReference type="ARBA" id="ARBA00022664"/>
    </source>
</evidence>